<gene>
    <name evidence="5" type="ordered locus">MTR_5g010660</name>
</gene>
<evidence type="ECO:0000313" key="5">
    <source>
        <dbReference type="EMBL" id="AES94090.1"/>
    </source>
</evidence>
<dbReference type="GO" id="GO:0005634">
    <property type="term" value="C:nucleus"/>
    <property type="evidence" value="ECO:0007669"/>
    <property type="project" value="UniProtKB-SubCell"/>
</dbReference>
<dbReference type="PROSITE" id="PS51294">
    <property type="entry name" value="HTH_MYB"/>
    <property type="match status" value="1"/>
</dbReference>
<protein>
    <submittedName>
        <fullName evidence="5">F-box protein interaction domain protein</fullName>
    </submittedName>
</protein>
<dbReference type="Proteomes" id="UP000002051">
    <property type="component" value="Chromosome 5"/>
</dbReference>
<dbReference type="InterPro" id="IPR001810">
    <property type="entry name" value="F-box_dom"/>
</dbReference>
<dbReference type="SUPFAM" id="SSF81383">
    <property type="entry name" value="F-box domain"/>
    <property type="match status" value="1"/>
</dbReference>
<evidence type="ECO:0000259" key="3">
    <source>
        <dbReference type="PROSITE" id="PS50181"/>
    </source>
</evidence>
<sequence length="464" mass="53756">MKRKKGSITPPRATIQRCSNKSESQQLCPYFDNLPFHLTTEILLKLPIKSLLICRCVCKIWNTLISEPKFAKLQFERFEFGTNNLVKLKPIFELPLCDDISSMDKNDVKLYKVIKNKSKKRYITCTSSTDKFGIVNSCNGLLCLSETSTGSPLAICNPVTREFTILPELTTTSDWFNSARVQAGFGFQPKTNEYKVIIMWNKHVRRANDLVFERLVLEIHTLGTTSWRNLEVDPQISFLKLLNPTCVNVLKVRGCNHFLLLHICLDIGIKNSPITCLGELKGFLYICDRSSSENVTMWVMNEYGIGESWTKIYNIDTYLTHSGLHDPWRCGLCWLVKHYEPEKYGFKAFRIDVKTLKGVEVIQHIPSLISLKDVVNGDNVEEVLNIYSRIMSVSKNRVCHPYILCTDLSNELYQRTYRFEEPKFIFWMEQLYFFMAFSKKYGIKRLSFIAKSMPGRIGKQCRER</sequence>
<dbReference type="EMBL" id="CM001221">
    <property type="protein sequence ID" value="AES94090.1"/>
    <property type="molecule type" value="Genomic_DNA"/>
</dbReference>
<dbReference type="PANTHER" id="PTHR31672:SF13">
    <property type="entry name" value="F-BOX PROTEIN CPR30-LIKE"/>
    <property type="match status" value="1"/>
</dbReference>
<accession>G7KDF5</accession>
<keyword evidence="2" id="KW-0539">Nucleus</keyword>
<evidence type="ECO:0000256" key="2">
    <source>
        <dbReference type="ARBA" id="ARBA00023242"/>
    </source>
</evidence>
<name>G7KDF5_MEDTR</name>
<dbReference type="InterPro" id="IPR001005">
    <property type="entry name" value="SANT/Myb"/>
</dbReference>
<feature type="domain" description="HTH myb-type" evidence="4">
    <location>
        <begin position="439"/>
        <end position="464"/>
    </location>
</feature>
<dbReference type="EnsemblPlants" id="AES94090">
    <property type="protein sequence ID" value="AES94090"/>
    <property type="gene ID" value="MTR_5g010660"/>
</dbReference>
<organism evidence="5 7">
    <name type="scientific">Medicago truncatula</name>
    <name type="common">Barrel medic</name>
    <name type="synonym">Medicago tribuloides</name>
    <dbReference type="NCBI Taxonomy" id="3880"/>
    <lineage>
        <taxon>Eukaryota</taxon>
        <taxon>Viridiplantae</taxon>
        <taxon>Streptophyta</taxon>
        <taxon>Embryophyta</taxon>
        <taxon>Tracheophyta</taxon>
        <taxon>Spermatophyta</taxon>
        <taxon>Magnoliopsida</taxon>
        <taxon>eudicotyledons</taxon>
        <taxon>Gunneridae</taxon>
        <taxon>Pentapetalae</taxon>
        <taxon>rosids</taxon>
        <taxon>fabids</taxon>
        <taxon>Fabales</taxon>
        <taxon>Fabaceae</taxon>
        <taxon>Papilionoideae</taxon>
        <taxon>50 kb inversion clade</taxon>
        <taxon>NPAAA clade</taxon>
        <taxon>Hologalegina</taxon>
        <taxon>IRL clade</taxon>
        <taxon>Trifolieae</taxon>
        <taxon>Medicago</taxon>
    </lineage>
</organism>
<dbReference type="HOGENOM" id="CLU_027176_1_1_1"/>
<dbReference type="PROSITE" id="PS50181">
    <property type="entry name" value="FBOX"/>
    <property type="match status" value="1"/>
</dbReference>
<evidence type="ECO:0000313" key="7">
    <source>
        <dbReference type="Proteomes" id="UP000002051"/>
    </source>
</evidence>
<evidence type="ECO:0000313" key="6">
    <source>
        <dbReference type="EnsemblPlants" id="AES94090"/>
    </source>
</evidence>
<dbReference type="Gene3D" id="1.20.1280.50">
    <property type="match status" value="1"/>
</dbReference>
<dbReference type="Pfam" id="PF00646">
    <property type="entry name" value="F-box"/>
    <property type="match status" value="1"/>
</dbReference>
<dbReference type="InterPro" id="IPR050796">
    <property type="entry name" value="SCF_F-box_component"/>
</dbReference>
<reference evidence="5 7" key="1">
    <citation type="journal article" date="2011" name="Nature">
        <title>The Medicago genome provides insight into the evolution of rhizobial symbioses.</title>
        <authorList>
            <person name="Young N.D."/>
            <person name="Debelle F."/>
            <person name="Oldroyd G.E."/>
            <person name="Geurts R."/>
            <person name="Cannon S.B."/>
            <person name="Udvardi M.K."/>
            <person name="Benedito V.A."/>
            <person name="Mayer K.F."/>
            <person name="Gouzy J."/>
            <person name="Schoof H."/>
            <person name="Van de Peer Y."/>
            <person name="Proost S."/>
            <person name="Cook D.R."/>
            <person name="Meyers B.C."/>
            <person name="Spannagl M."/>
            <person name="Cheung F."/>
            <person name="De Mita S."/>
            <person name="Krishnakumar V."/>
            <person name="Gundlach H."/>
            <person name="Zhou S."/>
            <person name="Mudge J."/>
            <person name="Bharti A.K."/>
            <person name="Murray J.D."/>
            <person name="Naoumkina M.A."/>
            <person name="Rosen B."/>
            <person name="Silverstein K.A."/>
            <person name="Tang H."/>
            <person name="Rombauts S."/>
            <person name="Zhao P.X."/>
            <person name="Zhou P."/>
            <person name="Barbe V."/>
            <person name="Bardou P."/>
            <person name="Bechner M."/>
            <person name="Bellec A."/>
            <person name="Berger A."/>
            <person name="Berges H."/>
            <person name="Bidwell S."/>
            <person name="Bisseling T."/>
            <person name="Choisne N."/>
            <person name="Couloux A."/>
            <person name="Denny R."/>
            <person name="Deshpande S."/>
            <person name="Dai X."/>
            <person name="Doyle J.J."/>
            <person name="Dudez A.M."/>
            <person name="Farmer A.D."/>
            <person name="Fouteau S."/>
            <person name="Franken C."/>
            <person name="Gibelin C."/>
            <person name="Gish J."/>
            <person name="Goldstein S."/>
            <person name="Gonzalez A.J."/>
            <person name="Green P.J."/>
            <person name="Hallab A."/>
            <person name="Hartog M."/>
            <person name="Hua A."/>
            <person name="Humphray S.J."/>
            <person name="Jeong D.H."/>
            <person name="Jing Y."/>
            <person name="Jocker A."/>
            <person name="Kenton S.M."/>
            <person name="Kim D.J."/>
            <person name="Klee K."/>
            <person name="Lai H."/>
            <person name="Lang C."/>
            <person name="Lin S."/>
            <person name="Macmil S.L."/>
            <person name="Magdelenat G."/>
            <person name="Matthews L."/>
            <person name="McCorrison J."/>
            <person name="Monaghan E.L."/>
            <person name="Mun J.H."/>
            <person name="Najar F.Z."/>
            <person name="Nicholson C."/>
            <person name="Noirot C."/>
            <person name="O'Bleness M."/>
            <person name="Paule C.R."/>
            <person name="Poulain J."/>
            <person name="Prion F."/>
            <person name="Qin B."/>
            <person name="Qu C."/>
            <person name="Retzel E.F."/>
            <person name="Riddle C."/>
            <person name="Sallet E."/>
            <person name="Samain S."/>
            <person name="Samson N."/>
            <person name="Sanders I."/>
            <person name="Saurat O."/>
            <person name="Scarpelli C."/>
            <person name="Schiex T."/>
            <person name="Segurens B."/>
            <person name="Severin A.J."/>
            <person name="Sherrier D.J."/>
            <person name="Shi R."/>
            <person name="Sims S."/>
            <person name="Singer S.R."/>
            <person name="Sinharoy S."/>
            <person name="Sterck L."/>
            <person name="Viollet A."/>
            <person name="Wang B.B."/>
            <person name="Wang K."/>
            <person name="Wang M."/>
            <person name="Wang X."/>
            <person name="Warfsmann J."/>
            <person name="Weissenbach J."/>
            <person name="White D.D."/>
            <person name="White J.D."/>
            <person name="Wiley G.B."/>
            <person name="Wincker P."/>
            <person name="Xing Y."/>
            <person name="Yang L."/>
            <person name="Yao Z."/>
            <person name="Ying F."/>
            <person name="Zhai J."/>
            <person name="Zhou L."/>
            <person name="Zuber A."/>
            <person name="Denarie J."/>
            <person name="Dixon R.A."/>
            <person name="May G.D."/>
            <person name="Schwartz D.C."/>
            <person name="Rogers J."/>
            <person name="Quetier F."/>
            <person name="Town C.D."/>
            <person name="Roe B.A."/>
        </authorList>
    </citation>
    <scope>NUCLEOTIDE SEQUENCE [LARGE SCALE GENOMIC DNA]</scope>
    <source>
        <strain evidence="5">A17</strain>
        <strain evidence="6 7">cv. Jemalong A17</strain>
    </source>
</reference>
<proteinExistence type="predicted"/>
<dbReference type="CDD" id="cd00167">
    <property type="entry name" value="SANT"/>
    <property type="match status" value="1"/>
</dbReference>
<dbReference type="InterPro" id="IPR036047">
    <property type="entry name" value="F-box-like_dom_sf"/>
</dbReference>
<dbReference type="InterPro" id="IPR013187">
    <property type="entry name" value="F-box-assoc_dom_typ3"/>
</dbReference>
<evidence type="ECO:0000259" key="4">
    <source>
        <dbReference type="PROSITE" id="PS51294"/>
    </source>
</evidence>
<dbReference type="InterPro" id="IPR017930">
    <property type="entry name" value="Myb_dom"/>
</dbReference>
<dbReference type="NCBIfam" id="TIGR01640">
    <property type="entry name" value="F_box_assoc_1"/>
    <property type="match status" value="1"/>
</dbReference>
<dbReference type="AlphaFoldDB" id="G7KDF5"/>
<feature type="domain" description="F-box" evidence="3">
    <location>
        <begin position="28"/>
        <end position="78"/>
    </location>
</feature>
<reference evidence="5 7" key="2">
    <citation type="journal article" date="2014" name="BMC Genomics">
        <title>An improved genome release (version Mt4.0) for the model legume Medicago truncatula.</title>
        <authorList>
            <person name="Tang H."/>
            <person name="Krishnakumar V."/>
            <person name="Bidwell S."/>
            <person name="Rosen B."/>
            <person name="Chan A."/>
            <person name="Zhou S."/>
            <person name="Gentzbittel L."/>
            <person name="Childs K.L."/>
            <person name="Yandell M."/>
            <person name="Gundlach H."/>
            <person name="Mayer K.F."/>
            <person name="Schwartz D.C."/>
            <person name="Town C.D."/>
        </authorList>
    </citation>
    <scope>GENOME REANNOTATION</scope>
    <source>
        <strain evidence="6 7">cv. Jemalong A17</strain>
    </source>
</reference>
<dbReference type="PANTHER" id="PTHR31672">
    <property type="entry name" value="BNACNNG10540D PROTEIN"/>
    <property type="match status" value="1"/>
</dbReference>
<dbReference type="SMART" id="SM00256">
    <property type="entry name" value="FBOX"/>
    <property type="match status" value="1"/>
</dbReference>
<evidence type="ECO:0000256" key="1">
    <source>
        <dbReference type="ARBA" id="ARBA00004123"/>
    </source>
</evidence>
<dbReference type="InterPro" id="IPR017451">
    <property type="entry name" value="F-box-assoc_interact_dom"/>
</dbReference>
<dbReference type="PaxDb" id="3880-AES94090"/>
<dbReference type="Pfam" id="PF08268">
    <property type="entry name" value="FBA_3"/>
    <property type="match status" value="1"/>
</dbReference>
<reference evidence="6" key="3">
    <citation type="submission" date="2015-04" db="UniProtKB">
        <authorList>
            <consortium name="EnsemblPlants"/>
        </authorList>
    </citation>
    <scope>IDENTIFICATION</scope>
    <source>
        <strain evidence="6">cv. Jemalong A17</strain>
    </source>
</reference>
<keyword evidence="7" id="KW-1185">Reference proteome</keyword>
<comment type="subcellular location">
    <subcellularLocation>
        <location evidence="1">Nucleus</location>
    </subcellularLocation>
</comment>
<dbReference type="CDD" id="cd22157">
    <property type="entry name" value="F-box_AtFBW1-like"/>
    <property type="match status" value="1"/>
</dbReference>